<accession>A0A0D1ZII2</accession>
<reference evidence="2 3" key="1">
    <citation type="submission" date="2015-01" db="EMBL/GenBank/DDBJ databases">
        <title>The Genome Sequence of Exophiala spinifera CBS89968.</title>
        <authorList>
            <consortium name="The Broad Institute Genomics Platform"/>
            <person name="Cuomo C."/>
            <person name="de Hoog S."/>
            <person name="Gorbushina A."/>
            <person name="Stielow B."/>
            <person name="Teixiera M."/>
            <person name="Abouelleil A."/>
            <person name="Chapman S.B."/>
            <person name="Priest M."/>
            <person name="Young S.K."/>
            <person name="Wortman J."/>
            <person name="Nusbaum C."/>
            <person name="Birren B."/>
        </authorList>
    </citation>
    <scope>NUCLEOTIDE SEQUENCE [LARGE SCALE GENOMIC DNA]</scope>
    <source>
        <strain evidence="2 3">CBS 89968</strain>
    </source>
</reference>
<dbReference type="HOGENOM" id="CLU_2250195_0_0_1"/>
<proteinExistence type="predicted"/>
<evidence type="ECO:0000313" key="3">
    <source>
        <dbReference type="Proteomes" id="UP000053328"/>
    </source>
</evidence>
<gene>
    <name evidence="2" type="ORF">PV08_09950</name>
</gene>
<keyword evidence="3" id="KW-1185">Reference proteome</keyword>
<dbReference type="Proteomes" id="UP000053328">
    <property type="component" value="Unassembled WGS sequence"/>
</dbReference>
<dbReference type="STRING" id="91928.A0A0D1ZII2"/>
<protein>
    <submittedName>
        <fullName evidence="2">Uncharacterized protein</fullName>
    </submittedName>
</protein>
<name>A0A0D1ZII2_9EURO</name>
<dbReference type="VEuPathDB" id="FungiDB:PV08_09950"/>
<keyword evidence="1" id="KW-0812">Transmembrane</keyword>
<feature type="transmembrane region" description="Helical" evidence="1">
    <location>
        <begin position="67"/>
        <end position="91"/>
    </location>
</feature>
<dbReference type="RefSeq" id="XP_016232888.1">
    <property type="nucleotide sequence ID" value="XM_016384265.1"/>
</dbReference>
<evidence type="ECO:0000256" key="1">
    <source>
        <dbReference type="SAM" id="Phobius"/>
    </source>
</evidence>
<evidence type="ECO:0000313" key="2">
    <source>
        <dbReference type="EMBL" id="KIW12672.1"/>
    </source>
</evidence>
<dbReference type="GeneID" id="27337033"/>
<organism evidence="2 3">
    <name type="scientific">Exophiala spinifera</name>
    <dbReference type="NCBI Taxonomy" id="91928"/>
    <lineage>
        <taxon>Eukaryota</taxon>
        <taxon>Fungi</taxon>
        <taxon>Dikarya</taxon>
        <taxon>Ascomycota</taxon>
        <taxon>Pezizomycotina</taxon>
        <taxon>Eurotiomycetes</taxon>
        <taxon>Chaetothyriomycetidae</taxon>
        <taxon>Chaetothyriales</taxon>
        <taxon>Herpotrichiellaceae</taxon>
        <taxon>Exophiala</taxon>
    </lineage>
</organism>
<dbReference type="EMBL" id="KN847498">
    <property type="protein sequence ID" value="KIW12672.1"/>
    <property type="molecule type" value="Genomic_DNA"/>
</dbReference>
<sequence length="104" mass="10954">MLTIAEASGLIAAGVMICGCLESVKDGGLINHKSRSVVNRAISTTLWPHLVRSDGVNMRHTPMRIRFPGCAATIGAILLVVASVLTPFGLYEEIDAGSSQSLAF</sequence>
<keyword evidence="1" id="KW-1133">Transmembrane helix</keyword>
<dbReference type="AlphaFoldDB" id="A0A0D1ZII2"/>
<dbReference type="OrthoDB" id="3034003at2759"/>
<keyword evidence="1" id="KW-0472">Membrane</keyword>